<reference evidence="1 2" key="1">
    <citation type="submission" date="2020-02" db="EMBL/GenBank/DDBJ databases">
        <authorList>
            <person name="Dziuba M."/>
            <person name="Kuznetsov B."/>
            <person name="Mardanov A."/>
            <person name="Ravin N."/>
            <person name="Grouzdev D."/>
        </authorList>
    </citation>
    <scope>NUCLEOTIDE SEQUENCE [LARGE SCALE GENOMIC DNA]</scope>
    <source>
        <strain evidence="1 2">SpK</strain>
    </source>
</reference>
<organism evidence="1 2">
    <name type="scientific">Magnetospirillum aberrantis SpK</name>
    <dbReference type="NCBI Taxonomy" id="908842"/>
    <lineage>
        <taxon>Bacteria</taxon>
        <taxon>Pseudomonadati</taxon>
        <taxon>Pseudomonadota</taxon>
        <taxon>Alphaproteobacteria</taxon>
        <taxon>Rhodospirillales</taxon>
        <taxon>Rhodospirillaceae</taxon>
        <taxon>Magnetospirillum</taxon>
    </lineage>
</organism>
<comment type="caution">
    <text evidence="1">The sequence shown here is derived from an EMBL/GenBank/DDBJ whole genome shotgun (WGS) entry which is preliminary data.</text>
</comment>
<sequence>MSDDKPSQDFAAFVDLAEPTDPPLPLTHTTDLYRFRSILETRTLQPRPCKVFGESLLYLFYGRPAYRPNQRVGNTSQNAYRPVCLLLGPSTAPPPRRAYPFDSGAFAGCVFERHMHNDMELSSFELFPLPDSARKVVSTFFGDNRAYYHGQARPDPRLPNFQFEAQSYHSLVADKAETPYDGRRGSVELQMSDEIKLMRQTVLAVALPNDFCDEAAILETIVKDWGADLLPYPSYHASPAEDVRGIFDVVAEYLKRNHYFGRAP</sequence>
<protein>
    <submittedName>
        <fullName evidence="1">Uncharacterized protein</fullName>
    </submittedName>
</protein>
<evidence type="ECO:0000313" key="1">
    <source>
        <dbReference type="EMBL" id="NFV78583.1"/>
    </source>
</evidence>
<dbReference type="EMBL" id="JAAIYP010000002">
    <property type="protein sequence ID" value="NFV78583.1"/>
    <property type="molecule type" value="Genomic_DNA"/>
</dbReference>
<dbReference type="AlphaFoldDB" id="A0A7C9QR46"/>
<dbReference type="RefSeq" id="WP_163673645.1">
    <property type="nucleotide sequence ID" value="NZ_JAAIYP010000002.1"/>
</dbReference>
<proteinExistence type="predicted"/>
<name>A0A7C9QR46_9PROT</name>
<gene>
    <name evidence="1" type="ORF">G4223_00440</name>
</gene>
<keyword evidence="2" id="KW-1185">Reference proteome</keyword>
<accession>A0A7C9QR46</accession>
<evidence type="ECO:0000313" key="2">
    <source>
        <dbReference type="Proteomes" id="UP000480684"/>
    </source>
</evidence>
<dbReference type="Proteomes" id="UP000480684">
    <property type="component" value="Unassembled WGS sequence"/>
</dbReference>